<organism evidence="1 2">
    <name type="scientific">Pseudozyma flocculosa PF-1</name>
    <dbReference type="NCBI Taxonomy" id="1277687"/>
    <lineage>
        <taxon>Eukaryota</taxon>
        <taxon>Fungi</taxon>
        <taxon>Dikarya</taxon>
        <taxon>Basidiomycota</taxon>
        <taxon>Ustilaginomycotina</taxon>
        <taxon>Ustilaginomycetes</taxon>
        <taxon>Ustilaginales</taxon>
        <taxon>Ustilaginaceae</taxon>
        <taxon>Pseudozyma</taxon>
    </lineage>
</organism>
<evidence type="ECO:0000313" key="1">
    <source>
        <dbReference type="EMBL" id="EPQ28249.1"/>
    </source>
</evidence>
<dbReference type="RefSeq" id="XP_007879791.1">
    <property type="nucleotide sequence ID" value="XM_007881600.1"/>
</dbReference>
<dbReference type="KEGG" id="pfp:PFL1_04076"/>
<gene>
    <name evidence="1" type="ORF">PFL1_04076</name>
</gene>
<accession>A0A061H706</accession>
<sequence>MAQASLLGLTRPSPWLPSVPSRSRGHAPLTTATVLLTMMISMLLRLPRRPLTQPRACIPSERRAGGSCKPPPATMLRRAVGGNRDSYCPAILPLPVYAAARPTAAVRCFTMHALQRLLLVPLRTSSSS</sequence>
<dbReference type="HOGENOM" id="CLU_1960536_0_0_1"/>
<name>A0A061H706_9BASI</name>
<proteinExistence type="predicted"/>
<dbReference type="Proteomes" id="UP000053664">
    <property type="component" value="Unassembled WGS sequence"/>
</dbReference>
<evidence type="ECO:0000313" key="2">
    <source>
        <dbReference type="Proteomes" id="UP000053664"/>
    </source>
</evidence>
<protein>
    <submittedName>
        <fullName evidence="1">Uncharacterized protein</fullName>
    </submittedName>
</protein>
<dbReference type="AlphaFoldDB" id="A0A061H706"/>
<dbReference type="GeneID" id="19318183"/>
<dbReference type="EMBL" id="KE361635">
    <property type="protein sequence ID" value="EPQ28249.1"/>
    <property type="molecule type" value="Genomic_DNA"/>
</dbReference>
<reference evidence="1 2" key="1">
    <citation type="journal article" date="2013" name="Plant Cell">
        <title>The transition from a phytopathogenic smut ancestor to an anamorphic biocontrol agent deciphered by comparative whole-genome analysis.</title>
        <authorList>
            <person name="Lefebvre F."/>
            <person name="Joly D.L."/>
            <person name="Labbe C."/>
            <person name="Teichmann B."/>
            <person name="Linning R."/>
            <person name="Belzile F."/>
            <person name="Bakkeren G."/>
            <person name="Belanger R.R."/>
        </authorList>
    </citation>
    <scope>NUCLEOTIDE SEQUENCE [LARGE SCALE GENOMIC DNA]</scope>
    <source>
        <strain evidence="1 2">PF-1</strain>
    </source>
</reference>